<keyword evidence="1" id="KW-1133">Transmembrane helix</keyword>
<evidence type="ECO:0000313" key="3">
    <source>
        <dbReference type="Proteomes" id="UP000266723"/>
    </source>
</evidence>
<keyword evidence="1" id="KW-0472">Membrane</keyword>
<feature type="transmembrane region" description="Helical" evidence="1">
    <location>
        <begin position="115"/>
        <end position="134"/>
    </location>
</feature>
<reference evidence="2 3" key="1">
    <citation type="journal article" date="2020" name="BMC Genomics">
        <title>Intraspecific diversification of the crop wild relative Brassica cretica Lam. using demographic model selection.</title>
        <authorList>
            <person name="Kioukis A."/>
            <person name="Michalopoulou V.A."/>
            <person name="Briers L."/>
            <person name="Pirintsos S."/>
            <person name="Studholme D.J."/>
            <person name="Pavlidis P."/>
            <person name="Sarris P.F."/>
        </authorList>
    </citation>
    <scope>NUCLEOTIDE SEQUENCE [LARGE SCALE GENOMIC DNA]</scope>
    <source>
        <strain evidence="3">cv. PFS-1207/04</strain>
    </source>
</reference>
<organism evidence="2 3">
    <name type="scientific">Brassica cretica</name>
    <name type="common">Mustard</name>
    <dbReference type="NCBI Taxonomy" id="69181"/>
    <lineage>
        <taxon>Eukaryota</taxon>
        <taxon>Viridiplantae</taxon>
        <taxon>Streptophyta</taxon>
        <taxon>Embryophyta</taxon>
        <taxon>Tracheophyta</taxon>
        <taxon>Spermatophyta</taxon>
        <taxon>Magnoliopsida</taxon>
        <taxon>eudicotyledons</taxon>
        <taxon>Gunneridae</taxon>
        <taxon>Pentapetalae</taxon>
        <taxon>rosids</taxon>
        <taxon>malvids</taxon>
        <taxon>Brassicales</taxon>
        <taxon>Brassicaceae</taxon>
        <taxon>Brassiceae</taxon>
        <taxon>Brassica</taxon>
    </lineage>
</organism>
<comment type="caution">
    <text evidence="2">The sequence shown here is derived from an EMBL/GenBank/DDBJ whole genome shotgun (WGS) entry which is preliminary data.</text>
</comment>
<keyword evidence="3" id="KW-1185">Reference proteome</keyword>
<proteinExistence type="predicted"/>
<protein>
    <submittedName>
        <fullName evidence="2">Uncharacterized protein</fullName>
    </submittedName>
</protein>
<sequence length="153" mass="17187">MCWWSWRRLMAKRRFVDWWDLPWPYPYGSGGLPLSYLPYPALFPDHRRSIPVCFIGGEELFGSGCLCLISLSLTLIDIEAHPNAAVFSIPSFLAVVESCPAYLGLCSLAFGGEMYSWVIGINLSLCLFNLFTFMTSNASLTDSITSLDKLLEK</sequence>
<gene>
    <name evidence="2" type="ORF">DY000_02006240</name>
</gene>
<feature type="transmembrane region" description="Helical" evidence="1">
    <location>
        <begin position="85"/>
        <end position="103"/>
    </location>
</feature>
<dbReference type="Proteomes" id="UP000266723">
    <property type="component" value="Unassembled WGS sequence"/>
</dbReference>
<keyword evidence="1" id="KW-0812">Transmembrane</keyword>
<name>A0ABQ7CC06_BRACR</name>
<feature type="transmembrane region" description="Helical" evidence="1">
    <location>
        <begin position="60"/>
        <end position="78"/>
    </location>
</feature>
<evidence type="ECO:0000313" key="2">
    <source>
        <dbReference type="EMBL" id="KAF3549820.1"/>
    </source>
</evidence>
<dbReference type="EMBL" id="QGKV02000832">
    <property type="protein sequence ID" value="KAF3549820.1"/>
    <property type="molecule type" value="Genomic_DNA"/>
</dbReference>
<accession>A0ABQ7CC06</accession>
<evidence type="ECO:0000256" key="1">
    <source>
        <dbReference type="SAM" id="Phobius"/>
    </source>
</evidence>